<dbReference type="OrthoDB" id="982995at2"/>
<dbReference type="AlphaFoldDB" id="A0A1H4FJB2"/>
<evidence type="ECO:0000313" key="2">
    <source>
        <dbReference type="Proteomes" id="UP000198951"/>
    </source>
</evidence>
<evidence type="ECO:0000313" key="1">
    <source>
        <dbReference type="EMBL" id="SEA96592.1"/>
    </source>
</evidence>
<dbReference type="RefSeq" id="WP_091092621.1">
    <property type="nucleotide sequence ID" value="NZ_FNRD01000013.1"/>
</dbReference>
<dbReference type="EMBL" id="FNRD01000013">
    <property type="protein sequence ID" value="SEA96592.1"/>
    <property type="molecule type" value="Genomic_DNA"/>
</dbReference>
<dbReference type="STRING" id="150146.SAMN05443667_113108"/>
<keyword evidence="2" id="KW-1185">Reference proteome</keyword>
<reference evidence="2" key="1">
    <citation type="submission" date="2016-10" db="EMBL/GenBank/DDBJ databases">
        <authorList>
            <person name="Varghese N."/>
            <person name="Submissions S."/>
        </authorList>
    </citation>
    <scope>NUCLEOTIDE SEQUENCE [LARGE SCALE GENOMIC DNA]</scope>
    <source>
        <strain evidence="2">DSM 22376</strain>
    </source>
</reference>
<dbReference type="Proteomes" id="UP000198951">
    <property type="component" value="Unassembled WGS sequence"/>
</dbReference>
<accession>A0A1H4FJB2</accession>
<organism evidence="1 2">
    <name type="scientific">Flavobacterium gillisiae</name>
    <dbReference type="NCBI Taxonomy" id="150146"/>
    <lineage>
        <taxon>Bacteria</taxon>
        <taxon>Pseudomonadati</taxon>
        <taxon>Bacteroidota</taxon>
        <taxon>Flavobacteriia</taxon>
        <taxon>Flavobacteriales</taxon>
        <taxon>Flavobacteriaceae</taxon>
        <taxon>Flavobacterium</taxon>
    </lineage>
</organism>
<proteinExistence type="predicted"/>
<name>A0A1H4FJB2_9FLAO</name>
<sequence>MKNRNTQAQQHIDFVRTSVLKFYISDYSFFKTLPETTIFYKALKVNPETKKAICTAFELNIEAMCRYKRQLEKQGLLEQSDKKVYCKFTGHRAHLLTTNTFLFKANKKE</sequence>
<gene>
    <name evidence="1" type="ORF">SAMN05443667_113108</name>
</gene>
<protein>
    <submittedName>
        <fullName evidence="1">Uncharacterized protein</fullName>
    </submittedName>
</protein>